<dbReference type="eggNOG" id="KOG3758">
    <property type="taxonomic scope" value="Eukaryota"/>
</dbReference>
<protein>
    <submittedName>
        <fullName evidence="2">Uncharacterized protein</fullName>
    </submittedName>
</protein>
<dbReference type="Proteomes" id="UP000266841">
    <property type="component" value="Unassembled WGS sequence"/>
</dbReference>
<accession>K0SRT1</accession>
<reference evidence="2 3" key="1">
    <citation type="journal article" date="2012" name="Genome Biol.">
        <title>Genome and low-iron response of an oceanic diatom adapted to chronic iron limitation.</title>
        <authorList>
            <person name="Lommer M."/>
            <person name="Specht M."/>
            <person name="Roy A.S."/>
            <person name="Kraemer L."/>
            <person name="Andreson R."/>
            <person name="Gutowska M.A."/>
            <person name="Wolf J."/>
            <person name="Bergner S.V."/>
            <person name="Schilhabel M.B."/>
            <person name="Klostermeier U.C."/>
            <person name="Beiko R.G."/>
            <person name="Rosenstiel P."/>
            <person name="Hippler M."/>
            <person name="Laroche J."/>
        </authorList>
    </citation>
    <scope>NUCLEOTIDE SEQUENCE [LARGE SCALE GENOMIC DNA]</scope>
    <source>
        <strain evidence="2 3">CCMP1005</strain>
    </source>
</reference>
<evidence type="ECO:0000313" key="3">
    <source>
        <dbReference type="Proteomes" id="UP000266841"/>
    </source>
</evidence>
<name>K0SRT1_THAOC</name>
<evidence type="ECO:0000313" key="2">
    <source>
        <dbReference type="EMBL" id="EJK69033.1"/>
    </source>
</evidence>
<gene>
    <name evidence="2" type="ORF">THAOC_09752</name>
</gene>
<proteinExistence type="predicted"/>
<feature type="region of interest" description="Disordered" evidence="1">
    <location>
        <begin position="96"/>
        <end position="122"/>
    </location>
</feature>
<dbReference type="AlphaFoldDB" id="K0SRT1"/>
<keyword evidence="3" id="KW-1185">Reference proteome</keyword>
<organism evidence="2 3">
    <name type="scientific">Thalassiosira oceanica</name>
    <name type="common">Marine diatom</name>
    <dbReference type="NCBI Taxonomy" id="159749"/>
    <lineage>
        <taxon>Eukaryota</taxon>
        <taxon>Sar</taxon>
        <taxon>Stramenopiles</taxon>
        <taxon>Ochrophyta</taxon>
        <taxon>Bacillariophyta</taxon>
        <taxon>Coscinodiscophyceae</taxon>
        <taxon>Thalassiosirophycidae</taxon>
        <taxon>Thalassiosirales</taxon>
        <taxon>Thalassiosiraceae</taxon>
        <taxon>Thalassiosira</taxon>
    </lineage>
</organism>
<comment type="caution">
    <text evidence="2">The sequence shown here is derived from an EMBL/GenBank/DDBJ whole genome shotgun (WGS) entry which is preliminary data.</text>
</comment>
<feature type="non-terminal residue" evidence="2">
    <location>
        <position position="168"/>
    </location>
</feature>
<sequence length="168" mass="17592">MELWVLLTFKLKNDSRFSQSIEDLYHAWRWNSRLYYNPPCTDCNETLTMATTATAASASVGGGGGNVLSDKVSRALHVRTDTPAMRAALDALARLPDADGSTPASEAAGGGRGGGGGGASAPTIDAKSVRAAIEGDALRRALAFQSELRRLAADASELRRRVGDVAGV</sequence>
<dbReference type="EMBL" id="AGNL01010553">
    <property type="protein sequence ID" value="EJK69033.1"/>
    <property type="molecule type" value="Genomic_DNA"/>
</dbReference>
<feature type="compositionally biased region" description="Gly residues" evidence="1">
    <location>
        <begin position="108"/>
        <end position="119"/>
    </location>
</feature>
<evidence type="ECO:0000256" key="1">
    <source>
        <dbReference type="SAM" id="MobiDB-lite"/>
    </source>
</evidence>
<dbReference type="OrthoDB" id="272987at2759"/>